<dbReference type="Proteomes" id="UP000677436">
    <property type="component" value="Chromosome"/>
</dbReference>
<name>A0A8D5ZPF1_9BACL</name>
<proteinExistence type="predicted"/>
<protein>
    <submittedName>
        <fullName evidence="1">Uncharacterized protein</fullName>
    </submittedName>
</protein>
<reference evidence="1" key="1">
    <citation type="journal article" date="2013" name="Int. J. Syst. Evol. Microbiol.">
        <title>Polycladomyces abyssicola gen. nov., sp. nov., a thermophilic filamentous bacterium isolated from hemipelagic sediment.</title>
        <authorList>
            <person name="Tsubouchi T."/>
            <person name="Shimane Y."/>
            <person name="Mori K."/>
            <person name="Usui K."/>
            <person name="Hiraki T."/>
            <person name="Tame A."/>
            <person name="Uematsu K."/>
            <person name="Maruyama T."/>
            <person name="Hatada Y."/>
        </authorList>
    </citation>
    <scope>NUCLEOTIDE SEQUENCE</scope>
    <source>
        <strain evidence="1">JIR-001</strain>
    </source>
</reference>
<evidence type="ECO:0000313" key="2">
    <source>
        <dbReference type="Proteomes" id="UP000677436"/>
    </source>
</evidence>
<dbReference type="EMBL" id="AP024601">
    <property type="protein sequence ID" value="BCU82293.1"/>
    <property type="molecule type" value="Genomic_DNA"/>
</dbReference>
<accession>A0A8D5ZPF1</accession>
<organism evidence="1 2">
    <name type="scientific">Polycladomyces abyssicola</name>
    <dbReference type="NCBI Taxonomy" id="1125966"/>
    <lineage>
        <taxon>Bacteria</taxon>
        <taxon>Bacillati</taxon>
        <taxon>Bacillota</taxon>
        <taxon>Bacilli</taxon>
        <taxon>Bacillales</taxon>
        <taxon>Thermoactinomycetaceae</taxon>
        <taxon>Polycladomyces</taxon>
    </lineage>
</organism>
<keyword evidence="2" id="KW-1185">Reference proteome</keyword>
<sequence length="90" mass="10581">MQLMDTLFNWLQIKVVWDARPADRSAKDTVEFFAQMLREDHGVEVTGVTLEGDHYLVQFEKDGQTSEQRFEREAVEQLLSFIESEPKFNQ</sequence>
<dbReference type="KEGG" id="pabs:JIR001_20760"/>
<reference evidence="1" key="2">
    <citation type="journal article" date="2021" name="Microbiol. Resour. Announc.">
        <title>Complete Genome Sequence of Polycladomyces abyssicola JIR-001T, Isolated from Hemipelagic Sediment in Deep Seawater.</title>
        <authorList>
            <person name="Tsubouchi T."/>
            <person name="Kaneko Y."/>
        </authorList>
    </citation>
    <scope>NUCLEOTIDE SEQUENCE</scope>
    <source>
        <strain evidence="1">JIR-001</strain>
    </source>
</reference>
<gene>
    <name evidence="1" type="ORF">JIR001_20760</name>
</gene>
<dbReference type="AlphaFoldDB" id="A0A8D5ZPF1"/>
<evidence type="ECO:0000313" key="1">
    <source>
        <dbReference type="EMBL" id="BCU82293.1"/>
    </source>
</evidence>
<dbReference type="RefSeq" id="WP_212772644.1">
    <property type="nucleotide sequence ID" value="NZ_AP024601.1"/>
</dbReference>